<keyword evidence="3" id="KW-1185">Reference proteome</keyword>
<gene>
    <name evidence="2" type="ORF">CCMP2556_LOCUS16974</name>
</gene>
<reference evidence="2 3" key="1">
    <citation type="submission" date="2024-02" db="EMBL/GenBank/DDBJ databases">
        <authorList>
            <person name="Chen Y."/>
            <person name="Shah S."/>
            <person name="Dougan E. K."/>
            <person name="Thang M."/>
            <person name="Chan C."/>
        </authorList>
    </citation>
    <scope>NUCLEOTIDE SEQUENCE [LARGE SCALE GENOMIC DNA]</scope>
</reference>
<dbReference type="PROSITE" id="PS50088">
    <property type="entry name" value="ANK_REPEAT"/>
    <property type="match status" value="1"/>
</dbReference>
<protein>
    <recommendedName>
        <fullName evidence="4">Ankyrin repeat protein</fullName>
    </recommendedName>
</protein>
<feature type="repeat" description="ANK" evidence="1">
    <location>
        <begin position="41"/>
        <end position="73"/>
    </location>
</feature>
<evidence type="ECO:0008006" key="4">
    <source>
        <dbReference type="Google" id="ProtNLM"/>
    </source>
</evidence>
<keyword evidence="1" id="KW-0040">ANK repeat</keyword>
<comment type="caution">
    <text evidence="2">The sequence shown here is derived from an EMBL/GenBank/DDBJ whole genome shotgun (WGS) entry which is preliminary data.</text>
</comment>
<name>A0ABP0KMI8_9DINO</name>
<evidence type="ECO:0000313" key="3">
    <source>
        <dbReference type="Proteomes" id="UP001642484"/>
    </source>
</evidence>
<dbReference type="EMBL" id="CAXAMN010009225">
    <property type="protein sequence ID" value="CAK9028065.1"/>
    <property type="molecule type" value="Genomic_DNA"/>
</dbReference>
<dbReference type="PROSITE" id="PS50297">
    <property type="entry name" value="ANK_REP_REGION"/>
    <property type="match status" value="1"/>
</dbReference>
<dbReference type="Gene3D" id="1.25.40.20">
    <property type="entry name" value="Ankyrin repeat-containing domain"/>
    <property type="match status" value="1"/>
</dbReference>
<dbReference type="Pfam" id="PF12796">
    <property type="entry name" value="Ank_2"/>
    <property type="match status" value="1"/>
</dbReference>
<dbReference type="SUPFAM" id="SSF48403">
    <property type="entry name" value="Ankyrin repeat"/>
    <property type="match status" value="1"/>
</dbReference>
<evidence type="ECO:0000313" key="2">
    <source>
        <dbReference type="EMBL" id="CAK9028065.1"/>
    </source>
</evidence>
<sequence length="107" mass="11358">MLPDRSSLLTYALCGAERGPHVNLVTVILDRKADPNRADLRGRYPLLCAVKTGSVELVKELVAHGADVYASGFTLASLAEQGGNLDMLEATCCSSTCRVGMGGYLLE</sequence>
<dbReference type="Proteomes" id="UP001642484">
    <property type="component" value="Unassembled WGS sequence"/>
</dbReference>
<organism evidence="2 3">
    <name type="scientific">Durusdinium trenchii</name>
    <dbReference type="NCBI Taxonomy" id="1381693"/>
    <lineage>
        <taxon>Eukaryota</taxon>
        <taxon>Sar</taxon>
        <taxon>Alveolata</taxon>
        <taxon>Dinophyceae</taxon>
        <taxon>Suessiales</taxon>
        <taxon>Symbiodiniaceae</taxon>
        <taxon>Durusdinium</taxon>
    </lineage>
</organism>
<accession>A0ABP0KMI8</accession>
<dbReference type="InterPro" id="IPR002110">
    <property type="entry name" value="Ankyrin_rpt"/>
</dbReference>
<proteinExistence type="predicted"/>
<dbReference type="InterPro" id="IPR036770">
    <property type="entry name" value="Ankyrin_rpt-contain_sf"/>
</dbReference>
<evidence type="ECO:0000256" key="1">
    <source>
        <dbReference type="PROSITE-ProRule" id="PRU00023"/>
    </source>
</evidence>
<dbReference type="SMART" id="SM00248">
    <property type="entry name" value="ANK"/>
    <property type="match status" value="2"/>
</dbReference>